<evidence type="ECO:0000313" key="3">
    <source>
        <dbReference type="Proteomes" id="UP000789759"/>
    </source>
</evidence>
<dbReference type="Proteomes" id="UP000789759">
    <property type="component" value="Unassembled WGS sequence"/>
</dbReference>
<comment type="caution">
    <text evidence="2">The sequence shown here is derived from an EMBL/GenBank/DDBJ whole genome shotgun (WGS) entry which is preliminary data.</text>
</comment>
<name>A0A9N9FDS3_9GLOM</name>
<keyword evidence="3" id="KW-1185">Reference proteome</keyword>
<protein>
    <submittedName>
        <fullName evidence="2">24358_t:CDS:1</fullName>
    </submittedName>
</protein>
<dbReference type="InterPro" id="IPR025476">
    <property type="entry name" value="Helitron_helicase-like"/>
</dbReference>
<gene>
    <name evidence="2" type="ORF">CPELLU_LOCUS3723</name>
</gene>
<proteinExistence type="predicted"/>
<dbReference type="Pfam" id="PF14214">
    <property type="entry name" value="Helitron_like_N"/>
    <property type="match status" value="1"/>
</dbReference>
<accession>A0A9N9FDS3</accession>
<organism evidence="2 3">
    <name type="scientific">Cetraspora pellucida</name>
    <dbReference type="NCBI Taxonomy" id="1433469"/>
    <lineage>
        <taxon>Eukaryota</taxon>
        <taxon>Fungi</taxon>
        <taxon>Fungi incertae sedis</taxon>
        <taxon>Mucoromycota</taxon>
        <taxon>Glomeromycotina</taxon>
        <taxon>Glomeromycetes</taxon>
        <taxon>Diversisporales</taxon>
        <taxon>Gigasporaceae</taxon>
        <taxon>Cetraspora</taxon>
    </lineage>
</organism>
<feature type="domain" description="Helitron helicase-like" evidence="1">
    <location>
        <begin position="14"/>
        <end position="158"/>
    </location>
</feature>
<evidence type="ECO:0000313" key="2">
    <source>
        <dbReference type="EMBL" id="CAG8528326.1"/>
    </source>
</evidence>
<evidence type="ECO:0000259" key="1">
    <source>
        <dbReference type="Pfam" id="PF14214"/>
    </source>
</evidence>
<sequence>MELVLEQEYNKQPITNNVVLELLKNINVVRGKIISSNQSRNHLRNELRALIIRDGLLSLFVTINLADLHSPIVMMYAGKKINNDSLLSDNFPTATERAKLAYLDPAAVAKYFDVVIKHIIKFIIGYKRPKGGVLGEIKNYYAIIEYQDCGTPHCHMLIWLEGVLNLIELRECLKNDKNFKEQLMHYVNEIVKKDLSYLFPDGQYLTNKMLMEEYISLKTNLEKRMHPSFLPILDPQLPDFDEKFRLDVLAIAKCILFHKCTKSYKKYNCSRISNCCFDFPREIVKAPRKIYPELGVIVF</sequence>
<dbReference type="AlphaFoldDB" id="A0A9N9FDS3"/>
<reference evidence="2" key="1">
    <citation type="submission" date="2021-06" db="EMBL/GenBank/DDBJ databases">
        <authorList>
            <person name="Kallberg Y."/>
            <person name="Tangrot J."/>
            <person name="Rosling A."/>
        </authorList>
    </citation>
    <scope>NUCLEOTIDE SEQUENCE</scope>
    <source>
        <strain evidence="2">FL966</strain>
    </source>
</reference>
<dbReference type="OrthoDB" id="2282872at2759"/>
<dbReference type="EMBL" id="CAJVQA010001842">
    <property type="protein sequence ID" value="CAG8528326.1"/>
    <property type="molecule type" value="Genomic_DNA"/>
</dbReference>